<reference evidence="3 4" key="1">
    <citation type="submission" date="2024-06" db="EMBL/GenBank/DDBJ databases">
        <title>The Natural Products Discovery Center: Release of the First 8490 Sequenced Strains for Exploring Actinobacteria Biosynthetic Diversity.</title>
        <authorList>
            <person name="Kalkreuter E."/>
            <person name="Kautsar S.A."/>
            <person name="Yang D."/>
            <person name="Bader C.D."/>
            <person name="Teijaro C.N."/>
            <person name="Fluegel L."/>
            <person name="Davis C.M."/>
            <person name="Simpson J.R."/>
            <person name="Lauterbach L."/>
            <person name="Steele A.D."/>
            <person name="Gui C."/>
            <person name="Meng S."/>
            <person name="Li G."/>
            <person name="Viehrig K."/>
            <person name="Ye F."/>
            <person name="Su P."/>
            <person name="Kiefer A.F."/>
            <person name="Nichols A."/>
            <person name="Cepeda A.J."/>
            <person name="Yan W."/>
            <person name="Fan B."/>
            <person name="Jiang Y."/>
            <person name="Adhikari A."/>
            <person name="Zheng C.-J."/>
            <person name="Schuster L."/>
            <person name="Cowan T.M."/>
            <person name="Smanski M.J."/>
            <person name="Chevrette M.G."/>
            <person name="De Carvalho L.P.S."/>
            <person name="Shen B."/>
        </authorList>
    </citation>
    <scope>NUCLEOTIDE SEQUENCE [LARGE SCALE GENOMIC DNA]</scope>
    <source>
        <strain evidence="3 4">NPDC050100</strain>
    </source>
</reference>
<feature type="region of interest" description="Disordered" evidence="1">
    <location>
        <begin position="136"/>
        <end position="158"/>
    </location>
</feature>
<dbReference type="PANTHER" id="PTHR38593:SF1">
    <property type="entry name" value="BLR2558 PROTEIN"/>
    <property type="match status" value="1"/>
</dbReference>
<name>A0ABV3GCR8_MICGL</name>
<dbReference type="PANTHER" id="PTHR38593">
    <property type="entry name" value="BLR2558 PROTEIN"/>
    <property type="match status" value="1"/>
</dbReference>
<keyword evidence="4" id="KW-1185">Reference proteome</keyword>
<comment type="caution">
    <text evidence="3">The sequence shown here is derived from an EMBL/GenBank/DDBJ whole genome shotgun (WGS) entry which is preliminary data.</text>
</comment>
<evidence type="ECO:0000259" key="2">
    <source>
        <dbReference type="Pfam" id="PF13628"/>
    </source>
</evidence>
<feature type="domain" description="DUF4142" evidence="2">
    <location>
        <begin position="4"/>
        <end position="137"/>
    </location>
</feature>
<protein>
    <submittedName>
        <fullName evidence="3">DUF4142 domain-containing protein</fullName>
    </submittedName>
</protein>
<evidence type="ECO:0000256" key="1">
    <source>
        <dbReference type="SAM" id="MobiDB-lite"/>
    </source>
</evidence>
<dbReference type="InterPro" id="IPR012347">
    <property type="entry name" value="Ferritin-like"/>
</dbReference>
<dbReference type="InterPro" id="IPR025419">
    <property type="entry name" value="DUF4142"/>
</dbReference>
<dbReference type="Proteomes" id="UP001551675">
    <property type="component" value="Unassembled WGS sequence"/>
</dbReference>
<accession>A0ABV3GCR8</accession>
<evidence type="ECO:0000313" key="4">
    <source>
        <dbReference type="Proteomes" id="UP001551675"/>
    </source>
</evidence>
<dbReference type="Pfam" id="PF13628">
    <property type="entry name" value="DUF4142"/>
    <property type="match status" value="1"/>
</dbReference>
<organism evidence="3 4">
    <name type="scientific">Microtetraspora glauca</name>
    <dbReference type="NCBI Taxonomy" id="1996"/>
    <lineage>
        <taxon>Bacteria</taxon>
        <taxon>Bacillati</taxon>
        <taxon>Actinomycetota</taxon>
        <taxon>Actinomycetes</taxon>
        <taxon>Streptosporangiales</taxon>
        <taxon>Streptosporangiaceae</taxon>
        <taxon>Microtetraspora</taxon>
    </lineage>
</organism>
<dbReference type="EMBL" id="JBFALK010000005">
    <property type="protein sequence ID" value="MEV0969426.1"/>
    <property type="molecule type" value="Genomic_DNA"/>
</dbReference>
<gene>
    <name evidence="3" type="ORF">AB0I59_12385</name>
</gene>
<proteinExistence type="predicted"/>
<sequence>MSEQDRTFLIEAHQGNLAEIRAGRLAESKATTASLRQLGTRLIKDHTKLDTKVRQVAKEVGVQLPREPTKQQQSSLKQVSGLSGTNFNRAWVHMQQIAHRQTLAAVNKELSSGSSEPVKRVAQQAKPIIKEHLALLKQQQASMSPRPRTSTPTARPTH</sequence>
<dbReference type="RefSeq" id="WP_061257647.1">
    <property type="nucleotide sequence ID" value="NZ_JBFALK010000005.1"/>
</dbReference>
<feature type="compositionally biased region" description="Low complexity" evidence="1">
    <location>
        <begin position="141"/>
        <end position="158"/>
    </location>
</feature>
<dbReference type="Gene3D" id="1.20.1260.10">
    <property type="match status" value="1"/>
</dbReference>
<evidence type="ECO:0000313" key="3">
    <source>
        <dbReference type="EMBL" id="MEV0969426.1"/>
    </source>
</evidence>